<feature type="region of interest" description="Disordered" evidence="2">
    <location>
        <begin position="1"/>
        <end position="118"/>
    </location>
</feature>
<feature type="domain" description="G-patch" evidence="3">
    <location>
        <begin position="197"/>
        <end position="243"/>
    </location>
</feature>
<dbReference type="Proteomes" id="UP000193642">
    <property type="component" value="Unassembled WGS sequence"/>
</dbReference>
<dbReference type="Pfam" id="PF01585">
    <property type="entry name" value="G-patch"/>
    <property type="match status" value="1"/>
</dbReference>
<feature type="region of interest" description="Disordered" evidence="2">
    <location>
        <begin position="237"/>
        <end position="306"/>
    </location>
</feature>
<dbReference type="PANTHER" id="PTHR23329">
    <property type="entry name" value="TUFTELIN-INTERACTING PROTEIN 11-RELATED"/>
    <property type="match status" value="1"/>
</dbReference>
<evidence type="ECO:0000313" key="4">
    <source>
        <dbReference type="EMBL" id="ORY29219.1"/>
    </source>
</evidence>
<dbReference type="STRING" id="329046.A0A1Y2B317"/>
<evidence type="ECO:0000313" key="5">
    <source>
        <dbReference type="Proteomes" id="UP000193642"/>
    </source>
</evidence>
<dbReference type="GO" id="GO:0000390">
    <property type="term" value="P:spliceosomal complex disassembly"/>
    <property type="evidence" value="ECO:0007669"/>
    <property type="project" value="InterPro"/>
</dbReference>
<feature type="compositionally biased region" description="Basic and acidic residues" evidence="2">
    <location>
        <begin position="71"/>
        <end position="82"/>
    </location>
</feature>
<evidence type="ECO:0000256" key="1">
    <source>
        <dbReference type="ARBA" id="ARBA00010900"/>
    </source>
</evidence>
<dbReference type="GO" id="GO:0071008">
    <property type="term" value="C:U2-type post-mRNA release spliceosomal complex"/>
    <property type="evidence" value="ECO:0007669"/>
    <property type="project" value="TreeGrafter"/>
</dbReference>
<organism evidence="4 5">
    <name type="scientific">Rhizoclosmatium globosum</name>
    <dbReference type="NCBI Taxonomy" id="329046"/>
    <lineage>
        <taxon>Eukaryota</taxon>
        <taxon>Fungi</taxon>
        <taxon>Fungi incertae sedis</taxon>
        <taxon>Chytridiomycota</taxon>
        <taxon>Chytridiomycota incertae sedis</taxon>
        <taxon>Chytridiomycetes</taxon>
        <taxon>Chytridiales</taxon>
        <taxon>Chytriomycetaceae</taxon>
        <taxon>Rhizoclosmatium</taxon>
    </lineage>
</organism>
<dbReference type="SMART" id="SM00443">
    <property type="entry name" value="G_patch"/>
    <property type="match status" value="1"/>
</dbReference>
<dbReference type="GO" id="GO:0003676">
    <property type="term" value="F:nucleic acid binding"/>
    <property type="evidence" value="ECO:0007669"/>
    <property type="project" value="InterPro"/>
</dbReference>
<gene>
    <name evidence="4" type="ORF">BCR33DRAFT_857747</name>
</gene>
<dbReference type="PROSITE" id="PS50174">
    <property type="entry name" value="G_PATCH"/>
    <property type="match status" value="1"/>
</dbReference>
<dbReference type="OrthoDB" id="4822at2759"/>
<dbReference type="Pfam" id="PF07842">
    <property type="entry name" value="GCFC"/>
    <property type="match status" value="2"/>
</dbReference>
<reference evidence="4 5" key="1">
    <citation type="submission" date="2016-07" db="EMBL/GenBank/DDBJ databases">
        <title>Pervasive Adenine N6-methylation of Active Genes in Fungi.</title>
        <authorList>
            <consortium name="DOE Joint Genome Institute"/>
            <person name="Mondo S.J."/>
            <person name="Dannebaum R.O."/>
            <person name="Kuo R.C."/>
            <person name="Labutti K."/>
            <person name="Haridas S."/>
            <person name="Kuo A."/>
            <person name="Salamov A."/>
            <person name="Ahrendt S.R."/>
            <person name="Lipzen A."/>
            <person name="Sullivan W."/>
            <person name="Andreopoulos W.B."/>
            <person name="Clum A."/>
            <person name="Lindquist E."/>
            <person name="Daum C."/>
            <person name="Ramamoorthy G.K."/>
            <person name="Gryganskyi A."/>
            <person name="Culley D."/>
            <person name="Magnuson J.K."/>
            <person name="James T.Y."/>
            <person name="O'Malley M.A."/>
            <person name="Stajich J.E."/>
            <person name="Spatafora J.W."/>
            <person name="Visel A."/>
            <person name="Grigoriev I.V."/>
        </authorList>
    </citation>
    <scope>NUCLEOTIDE SEQUENCE [LARGE SCALE GENOMIC DNA]</scope>
    <source>
        <strain evidence="4 5">JEL800</strain>
    </source>
</reference>
<evidence type="ECO:0000256" key="2">
    <source>
        <dbReference type="SAM" id="MobiDB-lite"/>
    </source>
</evidence>
<dbReference type="AlphaFoldDB" id="A0A1Y2B317"/>
<sequence>MGRRKAKHIDDTYDSSDSGQSGSDFDGFDADERAEAKLFKNASKPKKRFTKDEAALGIWAEENDDDDDDFKSEAKKEVRFERATAQTNVEDSDAESSADSEDDAMDVDEGDDADEGGAVKRTWSWTGRTTLFQLFQSCTAINIRIYKVFSSSARPPPSAPAKPAQKKEPVILDARQTAINAARLNPTPDKDFMKFDKDGKGLSFLKKMGYKPGQGLGKDGAGIVNPIDVKLRPQKMGLGHRGFDERTQTVKLEQQMKKAERGESISSDDDADASKSKKKDASKKVAADQWRSSSTTTGKRKSKVSYKTADQLIQESSTAPSLEPTQKIIDMTGAQARQVQNMNDLSTGAQIAALREAASHLVELRYNVRTMASEAELDLVRLSKALTLETKTLARVDSEIEGMRRRVVDVQGRRERLAAVVQVAEVVWWGKVTAAEIDDAFGALFARIQGEFFDEYVEYRLDSLVVGAMAPLIKRMLAEWVPLEDPSFGVDGFSKWKRLFRFSVKGGSSTDGVVKTVAKKGEMRSMTPFESMMYNIWLPKVRQDINNNWNPLNPDPCIALLEHWYPSSPSPEIIMTDGLPELANPSAPHLLPPWIFNNIINQLVLPKLLAAIDEWDPRSVLKPGAILPHQWLFPWLPVLGTRFMTTICEPVKHKLAIFFKDWHPLERYEQWEDWQPSTSIGLRVLEPWKDVFSTKVFDGLVNRVVLPRLVEVLRNEFFVNPAQQINTPLEACFEWRSVFAKGVFQHLIETEFFGKWVQVLWMWCASPGCKFDEVSRWYLAWKGVFPEDMRSWEGVLEGFKTGLEVMNMAMSGEGLAGNGGRREEKERIVTGKRELERRVEGQAGFLELLERTAGTLGVVLLPTGRTHSTGKGIYKLEGGQGRGTKGVIFYIDDGVLFVYRGGAIGDDEGKWEAMGIDEVMGLARR</sequence>
<feature type="compositionally biased region" description="Low complexity" evidence="2">
    <location>
        <begin position="15"/>
        <end position="25"/>
    </location>
</feature>
<feature type="compositionally biased region" description="Acidic residues" evidence="2">
    <location>
        <begin position="90"/>
        <end position="115"/>
    </location>
</feature>
<accession>A0A1Y2B317</accession>
<feature type="compositionally biased region" description="Acidic residues" evidence="2">
    <location>
        <begin position="61"/>
        <end position="70"/>
    </location>
</feature>
<protein>
    <submittedName>
        <fullName evidence="4">TFP11-domain-containing protein</fullName>
    </submittedName>
</protein>
<dbReference type="PANTHER" id="PTHR23329:SF1">
    <property type="entry name" value="TUFTELIN-INTERACTING PROTEIN 11"/>
    <property type="match status" value="1"/>
</dbReference>
<name>A0A1Y2B317_9FUNG</name>
<dbReference type="InterPro" id="IPR000467">
    <property type="entry name" value="G_patch_dom"/>
</dbReference>
<evidence type="ECO:0000259" key="3">
    <source>
        <dbReference type="PROSITE" id="PS50174"/>
    </source>
</evidence>
<keyword evidence="5" id="KW-1185">Reference proteome</keyword>
<comment type="caution">
    <text evidence="4">The sequence shown here is derived from an EMBL/GenBank/DDBJ whole genome shotgun (WGS) entry which is preliminary data.</text>
</comment>
<dbReference type="InterPro" id="IPR022783">
    <property type="entry name" value="GCFC_dom"/>
</dbReference>
<proteinExistence type="inferred from homology"/>
<comment type="similarity">
    <text evidence="1">Belongs to the TFP11/STIP family.</text>
</comment>
<dbReference type="InterPro" id="IPR045211">
    <property type="entry name" value="TFP11/STIP/Ntr1"/>
</dbReference>
<feature type="compositionally biased region" description="Basic and acidic residues" evidence="2">
    <location>
        <begin position="241"/>
        <end position="263"/>
    </location>
</feature>
<dbReference type="EMBL" id="MCGO01000089">
    <property type="protein sequence ID" value="ORY29219.1"/>
    <property type="molecule type" value="Genomic_DNA"/>
</dbReference>